<evidence type="ECO:0000313" key="2">
    <source>
        <dbReference type="Proteomes" id="UP000008323"/>
    </source>
</evidence>
<sequence>MVGFLYSKRFNSCFTGLNFIKKTNQASGKLKKLFKVVFSETCLDKLLILNIKKYYTTF</sequence>
<proteinExistence type="predicted"/>
<evidence type="ECO:0000313" key="1">
    <source>
        <dbReference type="EMBL" id="CAM12032.1"/>
    </source>
</evidence>
<dbReference type="Proteomes" id="UP000008323">
    <property type="component" value="Chromosome"/>
</dbReference>
<gene>
    <name evidence="1" type="ordered locus">PA0698</name>
</gene>
<reference evidence="1 2" key="1">
    <citation type="journal article" date="2008" name="J. Bacteriol.">
        <title>Comparative genome analysis of 'Candidatus Phytoplasma australiense' (subgroup tuf-Australia I; rp-A) and 'Ca. Phytoplasma asteris' strains OY-M and AY-WB.</title>
        <authorList>
            <person name="Tran-Nguyen L.T."/>
            <person name="Kube M."/>
            <person name="Schneider B."/>
            <person name="Reinhardt R."/>
            <person name="Gibb K.S."/>
        </authorList>
    </citation>
    <scope>NUCLEOTIDE SEQUENCE [LARGE SCALE GENOMIC DNA]</scope>
</reference>
<dbReference type="AlphaFoldDB" id="B1VAQ9"/>
<protein>
    <submittedName>
        <fullName evidence="1">Uncharacterized protein</fullName>
    </submittedName>
</protein>
<dbReference type="EMBL" id="AM422018">
    <property type="protein sequence ID" value="CAM12032.1"/>
    <property type="molecule type" value="Genomic_DNA"/>
</dbReference>
<organism evidence="1 2">
    <name type="scientific">Phytoplasma australiense</name>
    <dbReference type="NCBI Taxonomy" id="59748"/>
    <lineage>
        <taxon>Bacteria</taxon>
        <taxon>Bacillati</taxon>
        <taxon>Mycoplasmatota</taxon>
        <taxon>Mollicutes</taxon>
        <taxon>Acholeplasmatales</taxon>
        <taxon>Acholeplasmataceae</taxon>
        <taxon>Candidatus Phytoplasma</taxon>
        <taxon>16SrXII (Stolbur group)</taxon>
    </lineage>
</organism>
<dbReference type="KEGG" id="pal:PA0698"/>
<name>B1VAQ9_PHYAS</name>
<accession>B1VAQ9</accession>